<evidence type="ECO:0000313" key="2">
    <source>
        <dbReference type="Proteomes" id="UP001056120"/>
    </source>
</evidence>
<reference evidence="1 2" key="2">
    <citation type="journal article" date="2022" name="Mol. Ecol. Resour.">
        <title>The genomes of chicory, endive, great burdock and yacon provide insights into Asteraceae paleo-polyploidization history and plant inulin production.</title>
        <authorList>
            <person name="Fan W."/>
            <person name="Wang S."/>
            <person name="Wang H."/>
            <person name="Wang A."/>
            <person name="Jiang F."/>
            <person name="Liu H."/>
            <person name="Zhao H."/>
            <person name="Xu D."/>
            <person name="Zhang Y."/>
        </authorList>
    </citation>
    <scope>NUCLEOTIDE SEQUENCE [LARGE SCALE GENOMIC DNA]</scope>
    <source>
        <strain evidence="2">cv. Yunnan</strain>
        <tissue evidence="1">Leaves</tissue>
    </source>
</reference>
<keyword evidence="2" id="KW-1185">Reference proteome</keyword>
<dbReference type="Proteomes" id="UP001056120">
    <property type="component" value="Linkage Group LG09"/>
</dbReference>
<name>A0ACB9IC43_9ASTR</name>
<accession>A0ACB9IC43</accession>
<dbReference type="EMBL" id="CM042026">
    <property type="protein sequence ID" value="KAI3805397.1"/>
    <property type="molecule type" value="Genomic_DNA"/>
</dbReference>
<protein>
    <submittedName>
        <fullName evidence="1">Uncharacterized protein</fullName>
    </submittedName>
</protein>
<organism evidence="1 2">
    <name type="scientific">Smallanthus sonchifolius</name>
    <dbReference type="NCBI Taxonomy" id="185202"/>
    <lineage>
        <taxon>Eukaryota</taxon>
        <taxon>Viridiplantae</taxon>
        <taxon>Streptophyta</taxon>
        <taxon>Embryophyta</taxon>
        <taxon>Tracheophyta</taxon>
        <taxon>Spermatophyta</taxon>
        <taxon>Magnoliopsida</taxon>
        <taxon>eudicotyledons</taxon>
        <taxon>Gunneridae</taxon>
        <taxon>Pentapetalae</taxon>
        <taxon>asterids</taxon>
        <taxon>campanulids</taxon>
        <taxon>Asterales</taxon>
        <taxon>Asteraceae</taxon>
        <taxon>Asteroideae</taxon>
        <taxon>Heliantheae alliance</taxon>
        <taxon>Millerieae</taxon>
        <taxon>Smallanthus</taxon>
    </lineage>
</organism>
<proteinExistence type="predicted"/>
<reference evidence="2" key="1">
    <citation type="journal article" date="2022" name="Mol. Ecol. Resour.">
        <title>The genomes of chicory, endive, great burdock and yacon provide insights into Asteraceae palaeo-polyploidization history and plant inulin production.</title>
        <authorList>
            <person name="Fan W."/>
            <person name="Wang S."/>
            <person name="Wang H."/>
            <person name="Wang A."/>
            <person name="Jiang F."/>
            <person name="Liu H."/>
            <person name="Zhao H."/>
            <person name="Xu D."/>
            <person name="Zhang Y."/>
        </authorList>
    </citation>
    <scope>NUCLEOTIDE SEQUENCE [LARGE SCALE GENOMIC DNA]</scope>
    <source>
        <strain evidence="2">cv. Yunnan</strain>
    </source>
</reference>
<evidence type="ECO:0000313" key="1">
    <source>
        <dbReference type="EMBL" id="KAI3805397.1"/>
    </source>
</evidence>
<sequence length="823" mass="94549">MVREDKTVEAILDSIQDRLQKLAHMVRLQRENPLTPPRSVYEDENNKLSCLRKFPTIKSNPSFPKPIVCAMPNRPEKFFYTEKIFTESEFEEFENPWGDYESKEDDVPDHDNEPGETGPDDGECLVDFNVFDNIRFDEEPEVEESNKPEAEGKTISFIGDGTTITLLPLLPTNSVEHQTMSSSTLLQFELHVFKTSKEPKSAVYDEEPIQPVQMNAKPNSHEMVREDKKVVEILDSIQDRLQKLALTVRLQRDNHLTPPRSVYEDENHKLSCLGKFPTIKSNPSFPKLIVCAMPNRLERFFYTEKIFTESEFEEFENPWGDYKSKEDDVPDHDNEPGETGPDDGECLVDFNVFDNIRFDEEPEVEESNKPEAEGKTISFIGDGTTITLLPLLPTHSVEHQTIAETDPFRLIVFHLIHPPRYPTKHNPDLPAILTGMEPNSHEMVQEDKKVEEILDSIQDRLQKLALMVRLQRDNHLTPPRSVYENETTSCPVLASFLQSNLTLLFPNLFLPFDPPPRYPTKHNPDLPAILTGKEPNSQEMVREDKIVEEILDSIQDRLQKLALMVRLQRNNHLTPPRSVYEDERKKLSCLGKFPTIKSNPSFPKPIVSAMPNRPEKLFYTEKIFTESEFEEFENPWGDYESKEYDMPDHDNEPGETGPDDDKCLVDFNVFANIRFDEEPEVEESNEPETKSKTISFIGDGTTITLLPLLPTNSVEHQTMSFSTLLQFELHVFKTSKEPKSAVYEEEPFQPLQMNAKCGEKQISIRSCNYPGLRSNPCPLLKTRVCGGIFFTSFFRNRIQNDRQWLGSGTVIGDQFPLSVEAEP</sequence>
<comment type="caution">
    <text evidence="1">The sequence shown here is derived from an EMBL/GenBank/DDBJ whole genome shotgun (WGS) entry which is preliminary data.</text>
</comment>
<gene>
    <name evidence="1" type="ORF">L1987_27746</name>
</gene>